<evidence type="ECO:0000256" key="1">
    <source>
        <dbReference type="SAM" id="SignalP"/>
    </source>
</evidence>
<proteinExistence type="predicted"/>
<dbReference type="InterPro" id="IPR039945">
    <property type="entry name" value="LY86"/>
</dbReference>
<dbReference type="PANTHER" id="PTHR20838">
    <property type="entry name" value="LYMPHOCYTE ANTIGEN 86"/>
    <property type="match status" value="1"/>
</dbReference>
<keyword evidence="1" id="KW-0732">Signal</keyword>
<dbReference type="GO" id="GO:0031666">
    <property type="term" value="P:positive regulation of lipopolysaccharide-mediated signaling pathway"/>
    <property type="evidence" value="ECO:0007669"/>
    <property type="project" value="TreeGrafter"/>
</dbReference>
<feature type="signal peptide" evidence="1">
    <location>
        <begin position="1"/>
        <end position="20"/>
    </location>
</feature>
<gene>
    <name evidence="2" type="ORF">P4O66_010084</name>
</gene>
<feature type="chain" id="PRO_5042243821" description="Lymphocyte antigen 86" evidence="1">
    <location>
        <begin position="21"/>
        <end position="108"/>
    </location>
</feature>
<comment type="caution">
    <text evidence="2">The sequence shown here is derived from an EMBL/GenBank/DDBJ whole genome shotgun (WGS) entry which is preliminary data.</text>
</comment>
<dbReference type="EMBL" id="JAROKS010000016">
    <property type="protein sequence ID" value="KAK1794883.1"/>
    <property type="molecule type" value="Genomic_DNA"/>
</dbReference>
<dbReference type="Gene3D" id="2.60.40.770">
    <property type="match status" value="1"/>
</dbReference>
<dbReference type="AlphaFoldDB" id="A0AAD9DVP1"/>
<dbReference type="Proteomes" id="UP001239994">
    <property type="component" value="Unassembled WGS sequence"/>
</dbReference>
<reference evidence="2" key="1">
    <citation type="submission" date="2023-03" db="EMBL/GenBank/DDBJ databases">
        <title>Electrophorus voltai genome.</title>
        <authorList>
            <person name="Bian C."/>
        </authorList>
    </citation>
    <scope>NUCLEOTIDE SEQUENCE</scope>
    <source>
        <strain evidence="2">CB-2022</strain>
        <tissue evidence="2">Muscle</tissue>
    </source>
</reference>
<evidence type="ECO:0000313" key="2">
    <source>
        <dbReference type="EMBL" id="KAK1794883.1"/>
    </source>
</evidence>
<name>A0AAD9DVP1_9TELE</name>
<dbReference type="GO" id="GO:0045087">
    <property type="term" value="P:innate immune response"/>
    <property type="evidence" value="ECO:0007669"/>
    <property type="project" value="TreeGrafter"/>
</dbReference>
<keyword evidence="3" id="KW-1185">Reference proteome</keyword>
<evidence type="ECO:0008006" key="4">
    <source>
        <dbReference type="Google" id="ProtNLM"/>
    </source>
</evidence>
<protein>
    <recommendedName>
        <fullName evidence="4">Lymphocyte antigen 86</fullName>
    </recommendedName>
</protein>
<evidence type="ECO:0000313" key="3">
    <source>
        <dbReference type="Proteomes" id="UP001239994"/>
    </source>
</evidence>
<sequence>MKKGNVAAILSLALLPSVVSQDGYWPTHTVCNSDKIKMSYKSCGPSIDELYTSVDLSLNGISFGQLDEPLCLPNFPCLRNDQLPSIFTKHDHTKVMSEEQRIQGIPSQ</sequence>
<dbReference type="PANTHER" id="PTHR20838:SF0">
    <property type="entry name" value="LYMPHOCYTE ANTIGEN 86"/>
    <property type="match status" value="1"/>
</dbReference>
<organism evidence="2 3">
    <name type="scientific">Electrophorus voltai</name>
    <dbReference type="NCBI Taxonomy" id="2609070"/>
    <lineage>
        <taxon>Eukaryota</taxon>
        <taxon>Metazoa</taxon>
        <taxon>Chordata</taxon>
        <taxon>Craniata</taxon>
        <taxon>Vertebrata</taxon>
        <taxon>Euteleostomi</taxon>
        <taxon>Actinopterygii</taxon>
        <taxon>Neopterygii</taxon>
        <taxon>Teleostei</taxon>
        <taxon>Ostariophysi</taxon>
        <taxon>Gymnotiformes</taxon>
        <taxon>Gymnotoidei</taxon>
        <taxon>Gymnotidae</taxon>
        <taxon>Electrophorus</taxon>
    </lineage>
</organism>
<accession>A0AAD9DVP1</accession>